<feature type="compositionally biased region" description="Basic and acidic residues" evidence="8">
    <location>
        <begin position="117"/>
        <end position="136"/>
    </location>
</feature>
<dbReference type="SMART" id="SM00355">
    <property type="entry name" value="ZnF_C2H2"/>
    <property type="match status" value="2"/>
</dbReference>
<evidence type="ECO:0000256" key="6">
    <source>
        <dbReference type="ARBA" id="ARBA00023242"/>
    </source>
</evidence>
<dbReference type="InterPro" id="IPR007219">
    <property type="entry name" value="XnlR_reg_dom"/>
</dbReference>
<name>A0A8H4UTE0_9HYPO</name>
<comment type="caution">
    <text evidence="10">The sequence shown here is derived from an EMBL/GenBank/DDBJ whole genome shotgun (WGS) entry which is preliminary data.</text>
</comment>
<reference evidence="10" key="1">
    <citation type="journal article" date="2020" name="BMC Genomics">
        <title>Correction to: Identification and distribution of gene clusters required for synthesis of sphingolipid metabolism inhibitors in diverse species of the filamentous fungus Fusarium.</title>
        <authorList>
            <person name="Kim H.S."/>
            <person name="Lohmar J.M."/>
            <person name="Busman M."/>
            <person name="Brown D.W."/>
            <person name="Naumann T.A."/>
            <person name="Divon H.H."/>
            <person name="Lysoe E."/>
            <person name="Uhlig S."/>
            <person name="Proctor R.H."/>
        </authorList>
    </citation>
    <scope>NUCLEOTIDE SEQUENCE</scope>
    <source>
        <strain evidence="10">NRRL 22465</strain>
    </source>
</reference>
<keyword evidence="5" id="KW-0862">Zinc</keyword>
<evidence type="ECO:0000256" key="2">
    <source>
        <dbReference type="ARBA" id="ARBA00022723"/>
    </source>
</evidence>
<dbReference type="PANTHER" id="PTHR40626">
    <property type="entry name" value="MIP31509P"/>
    <property type="match status" value="1"/>
</dbReference>
<dbReference type="PROSITE" id="PS50157">
    <property type="entry name" value="ZINC_FINGER_C2H2_2"/>
    <property type="match status" value="1"/>
</dbReference>
<dbReference type="CDD" id="cd12148">
    <property type="entry name" value="fungal_TF_MHR"/>
    <property type="match status" value="1"/>
</dbReference>
<dbReference type="GO" id="GO:0005634">
    <property type="term" value="C:nucleus"/>
    <property type="evidence" value="ECO:0007669"/>
    <property type="project" value="UniProtKB-SubCell"/>
</dbReference>
<reference evidence="10" key="2">
    <citation type="submission" date="2020-05" db="EMBL/GenBank/DDBJ databases">
        <authorList>
            <person name="Kim H.-S."/>
            <person name="Proctor R.H."/>
            <person name="Brown D.W."/>
        </authorList>
    </citation>
    <scope>NUCLEOTIDE SEQUENCE</scope>
    <source>
        <strain evidence="10">NRRL 22465</strain>
    </source>
</reference>
<dbReference type="Pfam" id="PF00096">
    <property type="entry name" value="zf-C2H2"/>
    <property type="match status" value="1"/>
</dbReference>
<accession>A0A8H4UTE0</accession>
<dbReference type="Proteomes" id="UP000635477">
    <property type="component" value="Unassembled WGS sequence"/>
</dbReference>
<evidence type="ECO:0000313" key="10">
    <source>
        <dbReference type="EMBL" id="KAF4982939.1"/>
    </source>
</evidence>
<keyword evidence="2" id="KW-0479">Metal-binding</keyword>
<feature type="compositionally biased region" description="Polar residues" evidence="8">
    <location>
        <begin position="883"/>
        <end position="911"/>
    </location>
</feature>
<evidence type="ECO:0000256" key="7">
    <source>
        <dbReference type="PROSITE-ProRule" id="PRU00042"/>
    </source>
</evidence>
<protein>
    <recommendedName>
        <fullName evidence="9">C2H2-type domain-containing protein</fullName>
    </recommendedName>
</protein>
<dbReference type="GO" id="GO:0000785">
    <property type="term" value="C:chromatin"/>
    <property type="evidence" value="ECO:0007669"/>
    <property type="project" value="TreeGrafter"/>
</dbReference>
<feature type="compositionally biased region" description="Polar residues" evidence="8">
    <location>
        <begin position="172"/>
        <end position="189"/>
    </location>
</feature>
<dbReference type="InterPro" id="IPR051059">
    <property type="entry name" value="VerF-like"/>
</dbReference>
<dbReference type="GO" id="GO:0008270">
    <property type="term" value="F:zinc ion binding"/>
    <property type="evidence" value="ECO:0007669"/>
    <property type="project" value="UniProtKB-KW"/>
</dbReference>
<dbReference type="Pfam" id="PF04082">
    <property type="entry name" value="Fungal_trans"/>
    <property type="match status" value="1"/>
</dbReference>
<evidence type="ECO:0000256" key="5">
    <source>
        <dbReference type="ARBA" id="ARBA00022833"/>
    </source>
</evidence>
<keyword evidence="11" id="KW-1185">Reference proteome</keyword>
<keyword evidence="6" id="KW-0539">Nucleus</keyword>
<proteinExistence type="predicted"/>
<dbReference type="PROSITE" id="PS00028">
    <property type="entry name" value="ZINC_FINGER_C2H2_1"/>
    <property type="match status" value="2"/>
</dbReference>
<dbReference type="InterPro" id="IPR036236">
    <property type="entry name" value="Znf_C2H2_sf"/>
</dbReference>
<dbReference type="PANTHER" id="PTHR40626:SF11">
    <property type="entry name" value="ZINC FINGER PROTEIN YPR022C"/>
    <property type="match status" value="1"/>
</dbReference>
<keyword evidence="3" id="KW-0677">Repeat</keyword>
<gene>
    <name evidence="10" type="ORF">FZEAL_1509</name>
</gene>
<dbReference type="EMBL" id="JABEYC010000091">
    <property type="protein sequence ID" value="KAF4982939.1"/>
    <property type="molecule type" value="Genomic_DNA"/>
</dbReference>
<feature type="region of interest" description="Disordered" evidence="8">
    <location>
        <begin position="872"/>
        <end position="918"/>
    </location>
</feature>
<dbReference type="SUPFAM" id="SSF57667">
    <property type="entry name" value="beta-beta-alpha zinc fingers"/>
    <property type="match status" value="1"/>
</dbReference>
<evidence type="ECO:0000256" key="4">
    <source>
        <dbReference type="ARBA" id="ARBA00022771"/>
    </source>
</evidence>
<organism evidence="10 11">
    <name type="scientific">Fusarium zealandicum</name>
    <dbReference type="NCBI Taxonomy" id="1053134"/>
    <lineage>
        <taxon>Eukaryota</taxon>
        <taxon>Fungi</taxon>
        <taxon>Dikarya</taxon>
        <taxon>Ascomycota</taxon>
        <taxon>Pezizomycotina</taxon>
        <taxon>Sordariomycetes</taxon>
        <taxon>Hypocreomycetidae</taxon>
        <taxon>Hypocreales</taxon>
        <taxon>Nectriaceae</taxon>
        <taxon>Fusarium</taxon>
        <taxon>Fusarium staphyleae species complex</taxon>
    </lineage>
</organism>
<evidence type="ECO:0000256" key="1">
    <source>
        <dbReference type="ARBA" id="ARBA00004123"/>
    </source>
</evidence>
<evidence type="ECO:0000256" key="8">
    <source>
        <dbReference type="SAM" id="MobiDB-lite"/>
    </source>
</evidence>
<evidence type="ECO:0000256" key="3">
    <source>
        <dbReference type="ARBA" id="ARBA00022737"/>
    </source>
</evidence>
<dbReference type="InterPro" id="IPR013087">
    <property type="entry name" value="Znf_C2H2_type"/>
</dbReference>
<dbReference type="OrthoDB" id="1405595at2759"/>
<dbReference type="GO" id="GO:0006351">
    <property type="term" value="P:DNA-templated transcription"/>
    <property type="evidence" value="ECO:0007669"/>
    <property type="project" value="InterPro"/>
</dbReference>
<dbReference type="Gene3D" id="3.30.160.60">
    <property type="entry name" value="Classic Zinc Finger"/>
    <property type="match status" value="1"/>
</dbReference>
<evidence type="ECO:0000259" key="9">
    <source>
        <dbReference type="PROSITE" id="PS50157"/>
    </source>
</evidence>
<comment type="subcellular location">
    <subcellularLocation>
        <location evidence="1">Nucleus</location>
    </subcellularLocation>
</comment>
<sequence>MASSPPRHKRRKASCKEFQCTHEGCGRTYSRAEHLQRHQLNHSPKEIYYCDYPGCSFTFVRKDLYARHKLRHERQVQQYGNGRLSQRPQREFSQMPGQRTERYSFSEDGSAWSDTQDEARDTPAKDKQPDKNRRSLDAAGADAADPESRQGGSAQQDAAHHEMSDVGGYYGNQRQLQSRDSSPERQTIGSVPFRLDQMPGDMPMAMASPGLAARPERIRNQSYVMHNGMPASSTEQLMEEQHFGLSPSSTDEFTSWLFNGQGLGSNYNFVPGNLGTAGYSNNFGQLCTDYTAQQGLMGSSYVEPVNSLWFQSEPMPMTTPVVDISQVGKTGLSEHKRQSLLQYMKQRFNEIGSQGNRSAADIKNEIFGSDSDADTHVLSHVNVQRYINSYWENFHDQLPVLHRPTFVPETAHDFLLLAVLIMGASMLEMKGGLTDSSDNTTKFTTFVSWNLRWQVFMHADSHPPAKLWVIQTLLILEVYEKLNATRVLHERAHIYFPTTLSLMRRGSALTGKQSSYASRVQTPLGSPKLGQSSRLFPISDRRGFDSSSPDKWWDHWIAQEATRRAAFGAFIIDATHAALFGHTPTLVIHEIKLPLPCDNTLWSSDSPSEIGCVESSLHANGVTPITFLDGLQRTLNGQRVRTSPFGRIALLAALLSVTWQMHQRDLDRSTLGAETLPGIQERWRPKLLRAFDWWKKDYDDGVAHVRHAAFDWQRLGLSSRGGSDDGDAMETLGTVLYHLGHITVYISMPELCIFAGVTQILGRAVSSVDWRRTEAKIKEWVASPGAIGGVYHALQLVRLILLQEEPRRSTMGESSGGSSVFTPSPYPKYDAGNDNILTRAWALYYASLVLWAYGYVQDGNIEPFPDNLHYPSSSLVPPMAQEPSIQSSSNQGAGGTSNPSTSDTPQGSHSEQAPAGMSPDYEALKRDRHEDLRTYLQIMIPPTIDSIKAFHLHQNQAGVVGNRNKIIGLLSVVDEALSNTKWELLAEARHRLKMAASMMQQPREPRM</sequence>
<dbReference type="GO" id="GO:0000981">
    <property type="term" value="F:DNA-binding transcription factor activity, RNA polymerase II-specific"/>
    <property type="evidence" value="ECO:0007669"/>
    <property type="project" value="InterPro"/>
</dbReference>
<feature type="domain" description="C2H2-type" evidence="9">
    <location>
        <begin position="18"/>
        <end position="47"/>
    </location>
</feature>
<keyword evidence="4 7" id="KW-0863">Zinc-finger</keyword>
<dbReference type="GO" id="GO:0000978">
    <property type="term" value="F:RNA polymerase II cis-regulatory region sequence-specific DNA binding"/>
    <property type="evidence" value="ECO:0007669"/>
    <property type="project" value="InterPro"/>
</dbReference>
<feature type="compositionally biased region" description="Polar residues" evidence="8">
    <location>
        <begin position="76"/>
        <end position="97"/>
    </location>
</feature>
<dbReference type="AlphaFoldDB" id="A0A8H4UTE0"/>
<evidence type="ECO:0000313" key="11">
    <source>
        <dbReference type="Proteomes" id="UP000635477"/>
    </source>
</evidence>
<feature type="region of interest" description="Disordered" evidence="8">
    <location>
        <begin position="76"/>
        <end position="200"/>
    </location>
</feature>